<dbReference type="Pfam" id="PF09867">
    <property type="entry name" value="TagF_N"/>
    <property type="match status" value="1"/>
</dbReference>
<evidence type="ECO:0000313" key="1">
    <source>
        <dbReference type="EMBL" id="TDR32129.1"/>
    </source>
</evidence>
<accession>A0A4V3DJZ8</accession>
<proteinExistence type="predicted"/>
<dbReference type="Proteomes" id="UP000294480">
    <property type="component" value="Unassembled WGS sequence"/>
</dbReference>
<dbReference type="Gene3D" id="3.40.1730.10">
    <property type="entry name" value="pa0076 domain"/>
    <property type="match status" value="1"/>
</dbReference>
<gene>
    <name evidence="1" type="ORF">DFR44_10510</name>
</gene>
<name>A0A4V3DJZ8_9BURK</name>
<sequence>MIPAPSCFGKLPSHGDFLRIRVPQTQKYKLDQWFSTRTKNNDAASAQKSPLSHQAHSISPWCFAIQGQLLNSSRHLMAVGVIFDSKDKIGRNYPFIIYQLVPKRWLLNQLKEPNHWLKVLRDFSLLCVQKDSRQLDEMLKKLWAEYKPEWRDFFRVQTHRRIASKQRQVQQLLSVWQPPKADDLDISNLQGVSNAPWLDWPQTVVSEKLGSFWWKLDNEGRYLNCIQHPQLDKELLEKLMA</sequence>
<keyword evidence="2" id="KW-1185">Reference proteome</keyword>
<dbReference type="NCBIfam" id="TIGR03373">
    <property type="entry name" value="VI_minor_4"/>
    <property type="match status" value="1"/>
</dbReference>
<dbReference type="RefSeq" id="WP_133619289.1">
    <property type="nucleotide sequence ID" value="NZ_SNZE01000005.1"/>
</dbReference>
<dbReference type="InterPro" id="IPR017748">
    <property type="entry name" value="TagF"/>
</dbReference>
<dbReference type="InterPro" id="IPR038225">
    <property type="entry name" value="TagF_sf"/>
</dbReference>
<organism evidence="1 2">
    <name type="scientific">Hydromonas duriensis</name>
    <dbReference type="NCBI Taxonomy" id="1527608"/>
    <lineage>
        <taxon>Bacteria</taxon>
        <taxon>Pseudomonadati</taxon>
        <taxon>Pseudomonadota</taxon>
        <taxon>Betaproteobacteria</taxon>
        <taxon>Burkholderiales</taxon>
        <taxon>Burkholderiaceae</taxon>
        <taxon>Hydromonas</taxon>
    </lineage>
</organism>
<comment type="caution">
    <text evidence="1">The sequence shown here is derived from an EMBL/GenBank/DDBJ whole genome shotgun (WGS) entry which is preliminary data.</text>
</comment>
<evidence type="ECO:0000313" key="2">
    <source>
        <dbReference type="Proteomes" id="UP000294480"/>
    </source>
</evidence>
<dbReference type="EMBL" id="SNZE01000005">
    <property type="protein sequence ID" value="TDR32129.1"/>
    <property type="molecule type" value="Genomic_DNA"/>
</dbReference>
<dbReference type="OrthoDB" id="9801841at2"/>
<reference evidence="1 2" key="1">
    <citation type="submission" date="2019-03" db="EMBL/GenBank/DDBJ databases">
        <title>Genomic Encyclopedia of Type Strains, Phase IV (KMG-IV): sequencing the most valuable type-strain genomes for metagenomic binning, comparative biology and taxonomic classification.</title>
        <authorList>
            <person name="Goeker M."/>
        </authorList>
    </citation>
    <scope>NUCLEOTIDE SEQUENCE [LARGE SCALE GENOMIC DNA]</scope>
    <source>
        <strain evidence="1 2">DSM 102852</strain>
    </source>
</reference>
<dbReference type="AlphaFoldDB" id="A0A4V3DJZ8"/>
<protein>
    <submittedName>
        <fullName evidence="1">Type VI secretion system ImpM family protein</fullName>
    </submittedName>
</protein>